<gene>
    <name evidence="4" type="ORF">Q604_UNBC04071G0001</name>
</gene>
<proteinExistence type="predicted"/>
<keyword evidence="2" id="KW-0732">Signal</keyword>
<reference evidence="4" key="1">
    <citation type="submission" date="2013-12" db="EMBL/GenBank/DDBJ databases">
        <title>A Varibaculum cambriense genome reconstructed from a premature infant gut community with otherwise low bacterial novelty that shifts toward anaerobic metabolism during the third week of life.</title>
        <authorList>
            <person name="Brown C.T."/>
            <person name="Sharon I."/>
            <person name="Thomas B.C."/>
            <person name="Castelle C.J."/>
            <person name="Morowitz M.J."/>
            <person name="Banfield J.F."/>
        </authorList>
    </citation>
    <scope>NUCLEOTIDE SEQUENCE</scope>
</reference>
<feature type="non-terminal residue" evidence="4">
    <location>
        <position position="1"/>
    </location>
</feature>
<comment type="subcellular location">
    <subcellularLocation>
        <location evidence="1">Periplasm</location>
    </subcellularLocation>
</comment>
<dbReference type="EMBL" id="AZMM01004071">
    <property type="protein sequence ID" value="ETJ41974.1"/>
    <property type="molecule type" value="Genomic_DNA"/>
</dbReference>
<protein>
    <submittedName>
        <fullName evidence="4">Spheroplast protein Y</fullName>
    </submittedName>
</protein>
<dbReference type="InterPro" id="IPR012899">
    <property type="entry name" value="LTXXQ"/>
</dbReference>
<evidence type="ECO:0000313" key="4">
    <source>
        <dbReference type="EMBL" id="ETJ41974.1"/>
    </source>
</evidence>
<dbReference type="Gene3D" id="1.20.120.1490">
    <property type="match status" value="1"/>
</dbReference>
<sequence>ANMLAHMETQNKIYNILTPEQKKQFNANFEKRLTERPAAKGKMPATAE</sequence>
<evidence type="ECO:0000256" key="2">
    <source>
        <dbReference type="ARBA" id="ARBA00022729"/>
    </source>
</evidence>
<evidence type="ECO:0000256" key="1">
    <source>
        <dbReference type="ARBA" id="ARBA00004418"/>
    </source>
</evidence>
<dbReference type="InterPro" id="IPR052211">
    <property type="entry name" value="Cpx_auxiliary_protein"/>
</dbReference>
<organism evidence="4">
    <name type="scientific">human gut metagenome</name>
    <dbReference type="NCBI Taxonomy" id="408170"/>
    <lineage>
        <taxon>unclassified sequences</taxon>
        <taxon>metagenomes</taxon>
        <taxon>organismal metagenomes</taxon>
    </lineage>
</organism>
<dbReference type="PANTHER" id="PTHR38102:SF1">
    <property type="entry name" value="PERIPLASMIC CHAPERONE SPY"/>
    <property type="match status" value="1"/>
</dbReference>
<dbReference type="GO" id="GO:0051082">
    <property type="term" value="F:unfolded protein binding"/>
    <property type="evidence" value="ECO:0007669"/>
    <property type="project" value="TreeGrafter"/>
</dbReference>
<keyword evidence="3" id="KW-0574">Periplasm</keyword>
<dbReference type="GO" id="GO:0030288">
    <property type="term" value="C:outer membrane-bounded periplasmic space"/>
    <property type="evidence" value="ECO:0007669"/>
    <property type="project" value="TreeGrafter"/>
</dbReference>
<dbReference type="Pfam" id="PF07813">
    <property type="entry name" value="LTXXQ"/>
    <property type="match status" value="1"/>
</dbReference>
<name>W1YL87_9ZZZZ</name>
<dbReference type="PANTHER" id="PTHR38102">
    <property type="entry name" value="PERIPLASMIC CHAPERONE SPY"/>
    <property type="match status" value="1"/>
</dbReference>
<evidence type="ECO:0000256" key="3">
    <source>
        <dbReference type="ARBA" id="ARBA00022764"/>
    </source>
</evidence>
<dbReference type="AlphaFoldDB" id="W1YL87"/>
<comment type="caution">
    <text evidence="4">The sequence shown here is derived from an EMBL/GenBank/DDBJ whole genome shotgun (WGS) entry which is preliminary data.</text>
</comment>
<accession>W1YL87</accession>